<dbReference type="STRING" id="435.A0U92_00435"/>
<dbReference type="InterPro" id="IPR007272">
    <property type="entry name" value="Sulf_transp_TsuA/YedE"/>
</dbReference>
<dbReference type="EMBL" id="CP014692">
    <property type="protein sequence ID" value="AQS83476.1"/>
    <property type="molecule type" value="Genomic_DNA"/>
</dbReference>
<evidence type="ECO:0000313" key="10">
    <source>
        <dbReference type="EMBL" id="AQS83476.1"/>
    </source>
</evidence>
<organism evidence="10 11">
    <name type="scientific">Acetobacter aceti</name>
    <dbReference type="NCBI Taxonomy" id="435"/>
    <lineage>
        <taxon>Bacteria</taxon>
        <taxon>Pseudomonadati</taxon>
        <taxon>Pseudomonadota</taxon>
        <taxon>Alphaproteobacteria</taxon>
        <taxon>Acetobacterales</taxon>
        <taxon>Acetobacteraceae</taxon>
        <taxon>Acetobacter</taxon>
        <taxon>Acetobacter subgen. Acetobacter</taxon>
    </lineage>
</organism>
<feature type="transmembrane region" description="Helical" evidence="9">
    <location>
        <begin position="6"/>
        <end position="26"/>
    </location>
</feature>
<dbReference type="Proteomes" id="UP000188937">
    <property type="component" value="Chromosome"/>
</dbReference>
<evidence type="ECO:0000313" key="11">
    <source>
        <dbReference type="Proteomes" id="UP000188937"/>
    </source>
</evidence>
<evidence type="ECO:0000256" key="3">
    <source>
        <dbReference type="ARBA" id="ARBA00022475"/>
    </source>
</evidence>
<dbReference type="PANTHER" id="PTHR30574:SF1">
    <property type="entry name" value="SULPHUR TRANSPORT DOMAIN-CONTAINING PROTEIN"/>
    <property type="match status" value="1"/>
</dbReference>
<keyword evidence="2" id="KW-0813">Transport</keyword>
<evidence type="ECO:0000256" key="4">
    <source>
        <dbReference type="ARBA" id="ARBA00022519"/>
    </source>
</evidence>
<gene>
    <name evidence="10" type="ORF">A0U92_00435</name>
</gene>
<accession>A0A1U9KCG8</accession>
<keyword evidence="4" id="KW-0997">Cell inner membrane</keyword>
<dbReference type="GO" id="GO:0005886">
    <property type="term" value="C:plasma membrane"/>
    <property type="evidence" value="ECO:0007669"/>
    <property type="project" value="UniProtKB-SubCell"/>
</dbReference>
<feature type="transmembrane region" description="Helical" evidence="9">
    <location>
        <begin position="74"/>
        <end position="97"/>
    </location>
</feature>
<sequence>MNWAHDIQAACGGMLIGLSAALFLLLDGRVAGISGILGGLLRRWNRATAGNVAFIAGLLLAGPFYRVFTGRWPAVHIAASLPVLVLAGLLVGFGTRLGSGCTSGHGVCGLARLSSRSAVAVATFMITAFITVFVTRHLIGGGS</sequence>
<keyword evidence="3" id="KW-1003">Cell membrane</keyword>
<name>A0A1U9KCG8_ACEAC</name>
<evidence type="ECO:0000256" key="2">
    <source>
        <dbReference type="ARBA" id="ARBA00022448"/>
    </source>
</evidence>
<dbReference type="AlphaFoldDB" id="A0A1U9KCG8"/>
<evidence type="ECO:0000256" key="6">
    <source>
        <dbReference type="ARBA" id="ARBA00022989"/>
    </source>
</evidence>
<evidence type="ECO:0000256" key="9">
    <source>
        <dbReference type="SAM" id="Phobius"/>
    </source>
</evidence>
<keyword evidence="6 9" id="KW-1133">Transmembrane helix</keyword>
<evidence type="ECO:0000256" key="1">
    <source>
        <dbReference type="ARBA" id="ARBA00004429"/>
    </source>
</evidence>
<keyword evidence="7 9" id="KW-0472">Membrane</keyword>
<comment type="subcellular location">
    <subcellularLocation>
        <location evidence="1">Cell inner membrane</location>
        <topology evidence="1">Multi-pass membrane protein</topology>
    </subcellularLocation>
</comment>
<protein>
    <submittedName>
        <fullName evidence="10">Uncharacterized protein</fullName>
    </submittedName>
</protein>
<feature type="transmembrane region" description="Helical" evidence="9">
    <location>
        <begin position="118"/>
        <end position="139"/>
    </location>
</feature>
<proteinExistence type="inferred from homology"/>
<comment type="similarity">
    <text evidence="8">Belongs to the TsuA/YedE (TC 9.B.102) family.</text>
</comment>
<evidence type="ECO:0000256" key="7">
    <source>
        <dbReference type="ARBA" id="ARBA00023136"/>
    </source>
</evidence>
<dbReference type="PANTHER" id="PTHR30574">
    <property type="entry name" value="INNER MEMBRANE PROTEIN YEDE"/>
    <property type="match status" value="1"/>
</dbReference>
<dbReference type="eggNOG" id="COG2391">
    <property type="taxonomic scope" value="Bacteria"/>
</dbReference>
<evidence type="ECO:0000256" key="5">
    <source>
        <dbReference type="ARBA" id="ARBA00022692"/>
    </source>
</evidence>
<dbReference type="KEGG" id="aace:A0U92_00435"/>
<reference evidence="10 11" key="1">
    <citation type="submission" date="2016-03" db="EMBL/GenBank/DDBJ databases">
        <title>Acetic acid bacteria sequencing.</title>
        <authorList>
            <person name="Brandt J."/>
            <person name="Jakob F."/>
            <person name="Vogel R.F."/>
        </authorList>
    </citation>
    <scope>NUCLEOTIDE SEQUENCE [LARGE SCALE GENOMIC DNA]</scope>
    <source>
        <strain evidence="10 11">TMW2.1153</strain>
    </source>
</reference>
<keyword evidence="11" id="KW-1185">Reference proteome</keyword>
<feature type="transmembrane region" description="Helical" evidence="9">
    <location>
        <begin position="47"/>
        <end position="68"/>
    </location>
</feature>
<evidence type="ECO:0000256" key="8">
    <source>
        <dbReference type="ARBA" id="ARBA00035655"/>
    </source>
</evidence>
<keyword evidence="5 9" id="KW-0812">Transmembrane</keyword>